<name>A0ABR2L2I5_9EUKA</name>
<evidence type="ECO:0000313" key="3">
    <source>
        <dbReference type="Proteomes" id="UP001470230"/>
    </source>
</evidence>
<accession>A0ABR2L2I5</accession>
<evidence type="ECO:0000256" key="1">
    <source>
        <dbReference type="SAM" id="MobiDB-lite"/>
    </source>
</evidence>
<sequence>MTLYIRATKISGIPIENNSVMKAIQISLLGQEPSDTFSFCRITPDSNNKYQSAIESDKIWEFPIDPSSTPCSIIVRLLNMEPEEMEIQRTILSSSWFNIDSYVSEFFPLKPMVPSLAPAVALIDVHFVSSIPTNQIFTPFGCPKGEMAIYPRWRSIKPFFPSNQQQSQNLSTSNTNNNNNNNDDNQNSIKIQSLDDNHLQPLVPEENKSNSQESRFTITNLIRRTRSNSGAKNDEDIIDFPEMNRHVTRKIDNYYLAFEKYSFDEKTLQQKYEEFENGIMQANSQRRGSQNQIEARDKRRGSNNQIDNHGQRRESHNQISRPIPAIHNRKQNAENYKIFE</sequence>
<organism evidence="2 3">
    <name type="scientific">Tritrichomonas musculus</name>
    <dbReference type="NCBI Taxonomy" id="1915356"/>
    <lineage>
        <taxon>Eukaryota</taxon>
        <taxon>Metamonada</taxon>
        <taxon>Parabasalia</taxon>
        <taxon>Tritrichomonadida</taxon>
        <taxon>Tritrichomonadidae</taxon>
        <taxon>Tritrichomonas</taxon>
    </lineage>
</organism>
<keyword evidence="3" id="KW-1185">Reference proteome</keyword>
<feature type="compositionally biased region" description="Low complexity" evidence="1">
    <location>
        <begin position="162"/>
        <end position="188"/>
    </location>
</feature>
<proteinExistence type="predicted"/>
<reference evidence="2 3" key="1">
    <citation type="submission" date="2024-04" db="EMBL/GenBank/DDBJ databases">
        <title>Tritrichomonas musculus Genome.</title>
        <authorList>
            <person name="Alves-Ferreira E."/>
            <person name="Grigg M."/>
            <person name="Lorenzi H."/>
            <person name="Galac M."/>
        </authorList>
    </citation>
    <scope>NUCLEOTIDE SEQUENCE [LARGE SCALE GENOMIC DNA]</scope>
    <source>
        <strain evidence="2 3">EAF2021</strain>
    </source>
</reference>
<dbReference type="EMBL" id="JAPFFF010000002">
    <property type="protein sequence ID" value="KAK8896450.1"/>
    <property type="molecule type" value="Genomic_DNA"/>
</dbReference>
<protein>
    <submittedName>
        <fullName evidence="2">Uncharacterized protein</fullName>
    </submittedName>
</protein>
<gene>
    <name evidence="2" type="ORF">M9Y10_014350</name>
</gene>
<evidence type="ECO:0000313" key="2">
    <source>
        <dbReference type="EMBL" id="KAK8896450.1"/>
    </source>
</evidence>
<feature type="region of interest" description="Disordered" evidence="1">
    <location>
        <begin position="162"/>
        <end position="189"/>
    </location>
</feature>
<dbReference type="Proteomes" id="UP001470230">
    <property type="component" value="Unassembled WGS sequence"/>
</dbReference>
<feature type="compositionally biased region" description="Polar residues" evidence="1">
    <location>
        <begin position="280"/>
        <end position="293"/>
    </location>
</feature>
<comment type="caution">
    <text evidence="2">The sequence shown here is derived from an EMBL/GenBank/DDBJ whole genome shotgun (WGS) entry which is preliminary data.</text>
</comment>
<feature type="region of interest" description="Disordered" evidence="1">
    <location>
        <begin position="280"/>
        <end position="340"/>
    </location>
</feature>